<dbReference type="Proteomes" id="UP000654471">
    <property type="component" value="Unassembled WGS sequence"/>
</dbReference>
<comment type="caution">
    <text evidence="2">The sequence shown here is derived from an EMBL/GenBank/DDBJ whole genome shotgun (WGS) entry which is preliminary data.</text>
</comment>
<organism evidence="2 3">
    <name type="scientific">Streptomyces albospinus</name>
    <dbReference type="NCBI Taxonomy" id="285515"/>
    <lineage>
        <taxon>Bacteria</taxon>
        <taxon>Bacillati</taxon>
        <taxon>Actinomycetota</taxon>
        <taxon>Actinomycetes</taxon>
        <taxon>Kitasatosporales</taxon>
        <taxon>Streptomycetaceae</taxon>
        <taxon>Streptomyces</taxon>
    </lineage>
</organism>
<evidence type="ECO:0000313" key="3">
    <source>
        <dbReference type="Proteomes" id="UP000654471"/>
    </source>
</evidence>
<reference evidence="3" key="1">
    <citation type="journal article" date="2019" name="Int. J. Syst. Evol. Microbiol.">
        <title>The Global Catalogue of Microorganisms (GCM) 10K type strain sequencing project: providing services to taxonomists for standard genome sequencing and annotation.</title>
        <authorList>
            <consortium name="The Broad Institute Genomics Platform"/>
            <consortium name="The Broad Institute Genome Sequencing Center for Infectious Disease"/>
            <person name="Wu L."/>
            <person name="Ma J."/>
        </authorList>
    </citation>
    <scope>NUCLEOTIDE SEQUENCE [LARGE SCALE GENOMIC DNA]</scope>
    <source>
        <strain evidence="3">JCM 3399</strain>
    </source>
</reference>
<accession>A0ABQ2VGZ7</accession>
<feature type="region of interest" description="Disordered" evidence="1">
    <location>
        <begin position="1"/>
        <end position="80"/>
    </location>
</feature>
<dbReference type="EMBL" id="BMRP01000024">
    <property type="protein sequence ID" value="GGU83942.1"/>
    <property type="molecule type" value="Genomic_DNA"/>
</dbReference>
<proteinExistence type="predicted"/>
<feature type="compositionally biased region" description="Low complexity" evidence="1">
    <location>
        <begin position="45"/>
        <end position="76"/>
    </location>
</feature>
<sequence>MSRKDGVRRGVVGRGSTDSTTGGPVRANASVGARASVVPATGWVRAPPSRSGARRSGTARGPGSASRAPAGAGRWPAQPPSSAAAFLMFAAKALTSL</sequence>
<name>A0ABQ2VGZ7_9ACTN</name>
<protein>
    <submittedName>
        <fullName evidence="2">Uncharacterized protein</fullName>
    </submittedName>
</protein>
<evidence type="ECO:0000256" key="1">
    <source>
        <dbReference type="SAM" id="MobiDB-lite"/>
    </source>
</evidence>
<gene>
    <name evidence="2" type="ORF">GCM10010211_57410</name>
</gene>
<evidence type="ECO:0000313" key="2">
    <source>
        <dbReference type="EMBL" id="GGU83942.1"/>
    </source>
</evidence>
<keyword evidence="3" id="KW-1185">Reference proteome</keyword>